<protein>
    <recommendedName>
        <fullName evidence="3">Reverse transcriptase zinc-binding domain-containing protein</fullName>
    </recommendedName>
</protein>
<evidence type="ECO:0008006" key="3">
    <source>
        <dbReference type="Google" id="ProtNLM"/>
    </source>
</evidence>
<dbReference type="EMBL" id="JACEEZ010017114">
    <property type="protein sequence ID" value="KAG0717778.1"/>
    <property type="molecule type" value="Genomic_DNA"/>
</dbReference>
<reference evidence="1" key="1">
    <citation type="submission" date="2020-07" db="EMBL/GenBank/DDBJ databases">
        <title>The High-quality genome of the commercially important snow crab, Chionoecetes opilio.</title>
        <authorList>
            <person name="Jeong J.-H."/>
            <person name="Ryu S."/>
        </authorList>
    </citation>
    <scope>NUCLEOTIDE SEQUENCE</scope>
    <source>
        <strain evidence="1">MADBK_172401_WGS</strain>
        <tissue evidence="1">Digestive gland</tissue>
    </source>
</reference>
<gene>
    <name evidence="1" type="ORF">GWK47_000834</name>
</gene>
<organism evidence="1 2">
    <name type="scientific">Chionoecetes opilio</name>
    <name type="common">Atlantic snow crab</name>
    <name type="synonym">Cancer opilio</name>
    <dbReference type="NCBI Taxonomy" id="41210"/>
    <lineage>
        <taxon>Eukaryota</taxon>
        <taxon>Metazoa</taxon>
        <taxon>Ecdysozoa</taxon>
        <taxon>Arthropoda</taxon>
        <taxon>Crustacea</taxon>
        <taxon>Multicrustacea</taxon>
        <taxon>Malacostraca</taxon>
        <taxon>Eumalacostraca</taxon>
        <taxon>Eucarida</taxon>
        <taxon>Decapoda</taxon>
        <taxon>Pleocyemata</taxon>
        <taxon>Brachyura</taxon>
        <taxon>Eubrachyura</taxon>
        <taxon>Majoidea</taxon>
        <taxon>Majidae</taxon>
        <taxon>Chionoecetes</taxon>
    </lineage>
</organism>
<dbReference type="AlphaFoldDB" id="A0A8J4Y0D0"/>
<comment type="caution">
    <text evidence="1">The sequence shown here is derived from an EMBL/GenBank/DDBJ whole genome shotgun (WGS) entry which is preliminary data.</text>
</comment>
<proteinExistence type="predicted"/>
<dbReference type="OrthoDB" id="2320933at2759"/>
<evidence type="ECO:0000313" key="1">
    <source>
        <dbReference type="EMBL" id="KAG0717778.1"/>
    </source>
</evidence>
<evidence type="ECO:0000313" key="2">
    <source>
        <dbReference type="Proteomes" id="UP000770661"/>
    </source>
</evidence>
<dbReference type="Proteomes" id="UP000770661">
    <property type="component" value="Unassembled WGS sequence"/>
</dbReference>
<accession>A0A8J4Y0D0</accession>
<name>A0A8J4Y0D0_CHIOP</name>
<keyword evidence="2" id="KW-1185">Reference proteome</keyword>
<sequence length="483" mass="53757">MGHYRSDSSLHPWIRETFRFLDVSLTRLRAVAAQHSRPTCTACGRTTLTRPALPLVQELSNRFDVLGALGDPVELWDTFKRETLQAAKECIGERPRSRRGFVSTETLEKIEESRAARLAGNRDQHRALSRRTRTLLGRDKERYVRSLAEDVEGHLNANDLRPAYRALKKLRSKSPSRASAIRTADGRLVSDMDGQMARWAEYFGQLFTVDPPTEQLHTTGLQAVDADPPIDETAPSLDEVREAVAKLRGGKVADVCNISAEVLKAGAEAMIRGLHAVLTAVWQSGETLVSCPNEKIDRWLLPPGGRQRKCSKFRNVLAPGAWGRGTGRLCRCKHDTLPSATLRGQTPDLPVCRSTWNNTLGDALRITSMGQYRSDSSPQPWIRKKSRVLDVTLTRLRLGHTTLTAHLHRLRLSPDPHCPWCMNFPETIEHFLLQCPHFHSHCVVLQSQLLALNVTTFDLPTLLAAAGVPPSRNTPSSASPVPS</sequence>